<evidence type="ECO:0000256" key="1">
    <source>
        <dbReference type="ARBA" id="ARBA00023125"/>
    </source>
</evidence>
<accession>D4K396</accession>
<keyword evidence="1" id="KW-0238">DNA-binding</keyword>
<reference evidence="3 4" key="2">
    <citation type="submission" date="2010-03" db="EMBL/GenBank/DDBJ databases">
        <authorList>
            <person name="Pajon A."/>
        </authorList>
    </citation>
    <scope>NUCLEOTIDE SEQUENCE [LARGE SCALE GENOMIC DNA]</scope>
    <source>
        <strain evidence="4">L2-6</strain>
    </source>
</reference>
<sequence>MLRSKSIIATPPGTTIKEQLEDRGMTQKDFAARMGMSEKHISQLINGDVRLTPETAEKLEMVFGIPARFWNNLEAIYQEKLIKAQAENEMDEEKEVCKKFPYRELEKEHWVPEAKTTEDKIVNLRKFFEVARLKYLQDTELQKIACRKLGVTEKSDFALIAWVQEAKREAREISVKPLNRKKLRDALPEIRRMTTQRPEVFCPRLREILSECGIALVFLPHISGSFLHGATFYDGKKVVMGLTVRGKDADKFWFSLFHEISHVLESHIDKEQGADANDEKQADRMAADILIEPSDYAAFVHSGQFDADSIRHFANKCEIDEGIVVGRLQNEGLISYSWHNGMKKKYTLS</sequence>
<dbReference type="Proteomes" id="UP000008804">
    <property type="component" value="Chromosome"/>
</dbReference>
<dbReference type="HOGENOM" id="CLU_055824_0_0_9"/>
<dbReference type="eggNOG" id="COG3093">
    <property type="taxonomic scope" value="Bacteria"/>
</dbReference>
<dbReference type="Pfam" id="PF01381">
    <property type="entry name" value="HTH_3"/>
    <property type="match status" value="1"/>
</dbReference>
<feature type="domain" description="HTH cro/C1-type" evidence="2">
    <location>
        <begin position="16"/>
        <end position="70"/>
    </location>
</feature>
<dbReference type="BioCyc" id="FPRA718252:G1375-263-MONOMER"/>
<dbReference type="CDD" id="cd00093">
    <property type="entry name" value="HTH_XRE"/>
    <property type="match status" value="1"/>
</dbReference>
<dbReference type="EMBL" id="FP929045">
    <property type="protein sequence ID" value="CBK97989.1"/>
    <property type="molecule type" value="Genomic_DNA"/>
</dbReference>
<dbReference type="PANTHER" id="PTHR36924:SF1">
    <property type="entry name" value="ANTITOXIN HIGA-1"/>
    <property type="match status" value="1"/>
</dbReference>
<dbReference type="GO" id="GO:0003677">
    <property type="term" value="F:DNA binding"/>
    <property type="evidence" value="ECO:0007669"/>
    <property type="project" value="UniProtKB-KW"/>
</dbReference>
<proteinExistence type="predicted"/>
<dbReference type="SUPFAM" id="SSF47413">
    <property type="entry name" value="lambda repressor-like DNA-binding domains"/>
    <property type="match status" value="1"/>
</dbReference>
<dbReference type="SMART" id="SM00530">
    <property type="entry name" value="HTH_XRE"/>
    <property type="match status" value="1"/>
</dbReference>
<dbReference type="InterPro" id="IPR010982">
    <property type="entry name" value="Lambda_DNA-bd_dom_sf"/>
</dbReference>
<dbReference type="PATRIC" id="fig|718252.3.peg.1524"/>
<organism evidence="3 4">
    <name type="scientific">Faecalibacterium prausnitzii L2-6</name>
    <dbReference type="NCBI Taxonomy" id="718252"/>
    <lineage>
        <taxon>Bacteria</taxon>
        <taxon>Bacillati</taxon>
        <taxon>Bacillota</taxon>
        <taxon>Clostridia</taxon>
        <taxon>Eubacteriales</taxon>
        <taxon>Oscillospiraceae</taxon>
        <taxon>Faecalibacterium</taxon>
    </lineage>
</organism>
<name>D4K396_9FIRM</name>
<evidence type="ECO:0000313" key="3">
    <source>
        <dbReference type="EMBL" id="CBK97989.1"/>
    </source>
</evidence>
<dbReference type="RefSeq" id="WP_015563749.1">
    <property type="nucleotide sequence ID" value="NC_021042.1"/>
</dbReference>
<keyword evidence="4" id="KW-1185">Reference proteome</keyword>
<dbReference type="PROSITE" id="PS50943">
    <property type="entry name" value="HTH_CROC1"/>
    <property type="match status" value="1"/>
</dbReference>
<protein>
    <submittedName>
        <fullName evidence="3">Addiction module antidote protein, HigA family</fullName>
    </submittedName>
</protein>
<evidence type="ECO:0000313" key="4">
    <source>
        <dbReference type="Proteomes" id="UP000008804"/>
    </source>
</evidence>
<dbReference type="AlphaFoldDB" id="D4K396"/>
<gene>
    <name evidence="3" type="ORF">FP2_03130</name>
</gene>
<dbReference type="InterPro" id="IPR013430">
    <property type="entry name" value="Toxin_antidote_HigA"/>
</dbReference>
<dbReference type="PANTHER" id="PTHR36924">
    <property type="entry name" value="ANTITOXIN HIGA-1"/>
    <property type="match status" value="1"/>
</dbReference>
<dbReference type="Gene3D" id="1.10.260.40">
    <property type="entry name" value="lambda repressor-like DNA-binding domains"/>
    <property type="match status" value="1"/>
</dbReference>
<reference evidence="3 4" key="1">
    <citation type="submission" date="2010-03" db="EMBL/GenBank/DDBJ databases">
        <title>The genome sequence of Faecalibacterium prausnitzii L2/6.</title>
        <authorList>
            <consortium name="metaHIT consortium -- http://www.metahit.eu/"/>
            <person name="Pajon A."/>
            <person name="Turner K."/>
            <person name="Parkhill J."/>
            <person name="Duncan S."/>
            <person name="Flint H."/>
        </authorList>
    </citation>
    <scope>NUCLEOTIDE SEQUENCE [LARGE SCALE GENOMIC DNA]</scope>
    <source>
        <strain evidence="4">L2-6</strain>
    </source>
</reference>
<dbReference type="InterPro" id="IPR001387">
    <property type="entry name" value="Cro/C1-type_HTH"/>
</dbReference>
<dbReference type="KEGG" id="fpr:FP2_03130"/>
<evidence type="ECO:0000259" key="2">
    <source>
        <dbReference type="PROSITE" id="PS50943"/>
    </source>
</evidence>